<accession>A0A940DMR7</accession>
<reference evidence="2" key="2">
    <citation type="journal article" date="2021" name="PeerJ">
        <title>Extensive microbial diversity within the chicken gut microbiome revealed by metagenomics and culture.</title>
        <authorList>
            <person name="Gilroy R."/>
            <person name="Ravi A."/>
            <person name="Getino M."/>
            <person name="Pursley I."/>
            <person name="Horton D.L."/>
            <person name="Alikhan N.F."/>
            <person name="Baker D."/>
            <person name="Gharbi K."/>
            <person name="Hall N."/>
            <person name="Watson M."/>
            <person name="Adriaenssens E.M."/>
            <person name="Foster-Nyarko E."/>
            <person name="Jarju S."/>
            <person name="Secka A."/>
            <person name="Antonio M."/>
            <person name="Oren A."/>
            <person name="Chaudhuri R.R."/>
            <person name="La Ragione R."/>
            <person name="Hildebrand F."/>
            <person name="Pallen M.J."/>
        </authorList>
    </citation>
    <scope>NUCLEOTIDE SEQUENCE</scope>
    <source>
        <strain evidence="2">3924</strain>
    </source>
</reference>
<feature type="compositionally biased region" description="Low complexity" evidence="1">
    <location>
        <begin position="91"/>
        <end position="100"/>
    </location>
</feature>
<reference evidence="2" key="1">
    <citation type="submission" date="2020-10" db="EMBL/GenBank/DDBJ databases">
        <authorList>
            <person name="Gilroy R."/>
        </authorList>
    </citation>
    <scope>NUCLEOTIDE SEQUENCE</scope>
    <source>
        <strain evidence="2">3924</strain>
    </source>
</reference>
<feature type="region of interest" description="Disordered" evidence="1">
    <location>
        <begin position="91"/>
        <end position="116"/>
    </location>
</feature>
<gene>
    <name evidence="2" type="ORF">IAC51_05675</name>
</gene>
<organism evidence="2 3">
    <name type="scientific">Candidatus Aphodosoma intestinipullorum</name>
    <dbReference type="NCBI Taxonomy" id="2840674"/>
    <lineage>
        <taxon>Bacteria</taxon>
        <taxon>Pseudomonadati</taxon>
        <taxon>Bacteroidota</taxon>
        <taxon>Bacteroidia</taxon>
        <taxon>Bacteroidales</taxon>
        <taxon>Candidatus Aphodosoma</taxon>
    </lineage>
</organism>
<sequence length="407" mass="45662">MVIESDGAFVRKDFTYNIDGNVTLQTVTKSADGYNWEDSAYVVCGYEGRQLISTTIRTLSEAGWNERLKASYMYDGGNLTYETITVTDSDSSSSAVTAESQTDYRNGMPERRISRHTNGSYTQTDFLYDAGGSIKTITIVQTAGTDTTGTFRITFSGEFPGSNDTVTFYDIQDETVEAYRTIRTSCESSHKQVEVMQSLVAGAWFNTARTEYHYNDGGNISSEIHYVWRTEFWMPDYMTEYSYDDSGHLIEKTSYSHNGQRWREQHRCTFAYSGDNMTAGECLLSFWAEESAYEDFMPLSANFTGQYGYGRKISAEYYWPFEQTDGEDGTEAVAIYPNPSPTGLFYIDGTTAVENVSLYSLSGTQLFSGVPLDGNVIDLTAYSAGIYIAVLEYQGVRTVKKIIKTDL</sequence>
<evidence type="ECO:0000256" key="1">
    <source>
        <dbReference type="SAM" id="MobiDB-lite"/>
    </source>
</evidence>
<dbReference type="Proteomes" id="UP000712007">
    <property type="component" value="Unassembled WGS sequence"/>
</dbReference>
<dbReference type="EMBL" id="JADIMV010000099">
    <property type="protein sequence ID" value="MBO8440124.1"/>
    <property type="molecule type" value="Genomic_DNA"/>
</dbReference>
<proteinExistence type="predicted"/>
<dbReference type="Gene3D" id="2.40.128.720">
    <property type="match status" value="1"/>
</dbReference>
<dbReference type="AlphaFoldDB" id="A0A940DMR7"/>
<comment type="caution">
    <text evidence="2">The sequence shown here is derived from an EMBL/GenBank/DDBJ whole genome shotgun (WGS) entry which is preliminary data.</text>
</comment>
<dbReference type="InterPro" id="IPR026444">
    <property type="entry name" value="Secre_tail"/>
</dbReference>
<evidence type="ECO:0000313" key="2">
    <source>
        <dbReference type="EMBL" id="MBO8440124.1"/>
    </source>
</evidence>
<protein>
    <submittedName>
        <fullName evidence="2">T9SS type A sorting domain-containing protein</fullName>
    </submittedName>
</protein>
<dbReference type="NCBIfam" id="TIGR04183">
    <property type="entry name" value="Por_Secre_tail"/>
    <property type="match status" value="1"/>
</dbReference>
<name>A0A940DMR7_9BACT</name>
<evidence type="ECO:0000313" key="3">
    <source>
        <dbReference type="Proteomes" id="UP000712007"/>
    </source>
</evidence>